<gene>
    <name evidence="11" type="ORF">DZC52_07465</name>
</gene>
<feature type="transmembrane region" description="Helical" evidence="7">
    <location>
        <begin position="202"/>
        <end position="225"/>
    </location>
</feature>
<feature type="transmembrane region" description="Helical" evidence="7">
    <location>
        <begin position="325"/>
        <end position="347"/>
    </location>
</feature>
<dbReference type="PANTHER" id="PTHR10590">
    <property type="entry name" value="SODIUM/NUCLEOSIDE COTRANSPORTER"/>
    <property type="match status" value="1"/>
</dbReference>
<feature type="domain" description="Nucleoside transporter/FeoB GTPase Gate" evidence="10">
    <location>
        <begin position="93"/>
        <end position="192"/>
    </location>
</feature>
<dbReference type="InterPro" id="IPR011657">
    <property type="entry name" value="CNT_C_dom"/>
</dbReference>
<dbReference type="OrthoDB" id="9766455at2"/>
<dbReference type="GO" id="GO:0005337">
    <property type="term" value="F:nucleoside transmembrane transporter activity"/>
    <property type="evidence" value="ECO:0007669"/>
    <property type="project" value="InterPro"/>
</dbReference>
<dbReference type="GO" id="GO:0015293">
    <property type="term" value="F:symporter activity"/>
    <property type="evidence" value="ECO:0007669"/>
    <property type="project" value="TreeGrafter"/>
</dbReference>
<protein>
    <submittedName>
        <fullName evidence="11">NupC/NupG family nucleoside CNT transporter</fullName>
    </submittedName>
</protein>
<dbReference type="EMBL" id="QUZK01000034">
    <property type="protein sequence ID" value="RFF30560.1"/>
    <property type="molecule type" value="Genomic_DNA"/>
</dbReference>
<proteinExistence type="inferred from homology"/>
<dbReference type="AlphaFoldDB" id="A0A3E1K8X8"/>
<dbReference type="PANTHER" id="PTHR10590:SF4">
    <property type="entry name" value="SOLUTE CARRIER FAMILY 28 MEMBER 3"/>
    <property type="match status" value="1"/>
</dbReference>
<evidence type="ECO:0000256" key="4">
    <source>
        <dbReference type="ARBA" id="ARBA00022692"/>
    </source>
</evidence>
<name>A0A3E1K8X8_9GAMM</name>
<feature type="transmembrane region" description="Helical" evidence="7">
    <location>
        <begin position="63"/>
        <end position="82"/>
    </location>
</feature>
<feature type="transmembrane region" description="Helical" evidence="7">
    <location>
        <begin position="168"/>
        <end position="190"/>
    </location>
</feature>
<organism evidence="11 12">
    <name type="scientific">Wenzhouxiangella sediminis</name>
    <dbReference type="NCBI Taxonomy" id="1792836"/>
    <lineage>
        <taxon>Bacteria</taxon>
        <taxon>Pseudomonadati</taxon>
        <taxon>Pseudomonadota</taxon>
        <taxon>Gammaproteobacteria</taxon>
        <taxon>Chromatiales</taxon>
        <taxon>Wenzhouxiangellaceae</taxon>
        <taxon>Wenzhouxiangella</taxon>
    </lineage>
</organism>
<dbReference type="InterPro" id="IPR008276">
    <property type="entry name" value="C_nuclsd_transpt"/>
</dbReference>
<reference evidence="11 12" key="1">
    <citation type="submission" date="2018-08" db="EMBL/GenBank/DDBJ databases">
        <title>Wenzhouxiangella salilacus sp. nov., a novel bacterium isolated from a saline lake in Xinjiang Province, China.</title>
        <authorList>
            <person name="Han S."/>
        </authorList>
    </citation>
    <scope>NUCLEOTIDE SEQUENCE [LARGE SCALE GENOMIC DNA]</scope>
    <source>
        <strain evidence="11 12">XDB06</strain>
    </source>
</reference>
<feature type="transmembrane region" description="Helical" evidence="7">
    <location>
        <begin position="300"/>
        <end position="318"/>
    </location>
</feature>
<evidence type="ECO:0000256" key="7">
    <source>
        <dbReference type="SAM" id="Phobius"/>
    </source>
</evidence>
<dbReference type="Pfam" id="PF07662">
    <property type="entry name" value="Nucleos_tra2_C"/>
    <property type="match status" value="1"/>
</dbReference>
<feature type="transmembrane region" description="Helical" evidence="7">
    <location>
        <begin position="30"/>
        <end position="51"/>
    </location>
</feature>
<evidence type="ECO:0000313" key="11">
    <source>
        <dbReference type="EMBL" id="RFF30560.1"/>
    </source>
</evidence>
<keyword evidence="5 7" id="KW-1133">Transmembrane helix</keyword>
<evidence type="ECO:0000256" key="6">
    <source>
        <dbReference type="ARBA" id="ARBA00023136"/>
    </source>
</evidence>
<comment type="caution">
    <text evidence="11">The sequence shown here is derived from an EMBL/GenBank/DDBJ whole genome shotgun (WGS) entry which is preliminary data.</text>
</comment>
<dbReference type="RefSeq" id="WP_116650503.1">
    <property type="nucleotide sequence ID" value="NZ_QUZK01000034.1"/>
</dbReference>
<comment type="similarity">
    <text evidence="2">Belongs to the concentrative nucleoside transporter (CNT) (TC 2.A.41) family.</text>
</comment>
<evidence type="ECO:0000256" key="5">
    <source>
        <dbReference type="ARBA" id="ARBA00022989"/>
    </source>
</evidence>
<dbReference type="GO" id="GO:0005886">
    <property type="term" value="C:plasma membrane"/>
    <property type="evidence" value="ECO:0007669"/>
    <property type="project" value="UniProtKB-SubCell"/>
</dbReference>
<feature type="transmembrane region" description="Helical" evidence="7">
    <location>
        <begin position="359"/>
        <end position="384"/>
    </location>
</feature>
<dbReference type="InterPro" id="IPR011642">
    <property type="entry name" value="Gate_dom"/>
</dbReference>
<feature type="transmembrane region" description="Helical" evidence="7">
    <location>
        <begin position="88"/>
        <end position="113"/>
    </location>
</feature>
<sequence length="420" mass="43606">MIQDLFGLAGIALLLGIAWALSSARASISWQTVVVGLVLQLLLAILVLWVPLGKMLFDQLGQLFVTLIGYTSAGAEFIFGPLADAEEFGFIFAFQVLPTIIFFASLMACLYHIGIMQKIVEVMAWVMTRFMKVSGSESLATAANVFVGQTEAPLVVRPFIAGMTRSELFALMTGGMSTIAGGVLAAYVMLLGGSDPAQQAFYAKHLISASIMAAPAALVVAKLLLPETQESETAGTVRTAIDRPHTNLIEAAAGGAGEGLKLALNVGAMLLAFLALIALINGPLGWLGEVTGLQALVGQPIDLALLLGWICAPLAMLAGVPMEEAVAVGGLIGQKVVANEFVAYVALTEMQGELSERSTLIATYALCGFANFASIAIQIGGIGGISPSRRADLAQLGLKAVLGGTLVSLLNASWAGILVG</sequence>
<dbReference type="Pfam" id="PF07670">
    <property type="entry name" value="Gate"/>
    <property type="match status" value="1"/>
</dbReference>
<evidence type="ECO:0000313" key="12">
    <source>
        <dbReference type="Proteomes" id="UP000260351"/>
    </source>
</evidence>
<keyword evidence="12" id="KW-1185">Reference proteome</keyword>
<feature type="domain" description="Concentrative nucleoside transporter C-terminal" evidence="9">
    <location>
        <begin position="205"/>
        <end position="416"/>
    </location>
</feature>
<comment type="subcellular location">
    <subcellularLocation>
        <location evidence="1">Cell membrane</location>
        <topology evidence="1">Multi-pass membrane protein</topology>
    </subcellularLocation>
</comment>
<evidence type="ECO:0000259" key="8">
    <source>
        <dbReference type="Pfam" id="PF01773"/>
    </source>
</evidence>
<evidence type="ECO:0000259" key="10">
    <source>
        <dbReference type="Pfam" id="PF07670"/>
    </source>
</evidence>
<dbReference type="Proteomes" id="UP000260351">
    <property type="component" value="Unassembled WGS sequence"/>
</dbReference>
<feature type="transmembrane region" description="Helical" evidence="7">
    <location>
        <begin position="396"/>
        <end position="417"/>
    </location>
</feature>
<accession>A0A3E1K8X8</accession>
<dbReference type="InterPro" id="IPR002668">
    <property type="entry name" value="CNT_N_dom"/>
</dbReference>
<evidence type="ECO:0000256" key="1">
    <source>
        <dbReference type="ARBA" id="ARBA00004651"/>
    </source>
</evidence>
<evidence type="ECO:0000256" key="2">
    <source>
        <dbReference type="ARBA" id="ARBA00009033"/>
    </source>
</evidence>
<evidence type="ECO:0000256" key="3">
    <source>
        <dbReference type="ARBA" id="ARBA00022475"/>
    </source>
</evidence>
<dbReference type="Pfam" id="PF01773">
    <property type="entry name" value="Nucleos_tra2_N"/>
    <property type="match status" value="1"/>
</dbReference>
<keyword evidence="4 7" id="KW-0812">Transmembrane</keyword>
<feature type="domain" description="Concentrative nucleoside transporter N-terminal" evidence="8">
    <location>
        <begin position="9"/>
        <end position="82"/>
    </location>
</feature>
<feature type="transmembrane region" description="Helical" evidence="7">
    <location>
        <begin position="262"/>
        <end position="280"/>
    </location>
</feature>
<evidence type="ECO:0000259" key="9">
    <source>
        <dbReference type="Pfam" id="PF07662"/>
    </source>
</evidence>
<keyword evidence="3" id="KW-1003">Cell membrane</keyword>
<keyword evidence="6 7" id="KW-0472">Membrane</keyword>